<evidence type="ECO:0000313" key="1">
    <source>
        <dbReference type="EMBL" id="KKK86320.1"/>
    </source>
</evidence>
<dbReference type="EMBL" id="LAZR01050898">
    <property type="protein sequence ID" value="KKK86320.1"/>
    <property type="molecule type" value="Genomic_DNA"/>
</dbReference>
<dbReference type="AlphaFoldDB" id="A0A0F8ZJW0"/>
<reference evidence="1" key="1">
    <citation type="journal article" date="2015" name="Nature">
        <title>Complex archaea that bridge the gap between prokaryotes and eukaryotes.</title>
        <authorList>
            <person name="Spang A."/>
            <person name="Saw J.H."/>
            <person name="Jorgensen S.L."/>
            <person name="Zaremba-Niedzwiedzka K."/>
            <person name="Martijn J."/>
            <person name="Lind A.E."/>
            <person name="van Eijk R."/>
            <person name="Schleper C."/>
            <person name="Guy L."/>
            <person name="Ettema T.J."/>
        </authorList>
    </citation>
    <scope>NUCLEOTIDE SEQUENCE</scope>
</reference>
<organism evidence="1">
    <name type="scientific">marine sediment metagenome</name>
    <dbReference type="NCBI Taxonomy" id="412755"/>
    <lineage>
        <taxon>unclassified sequences</taxon>
        <taxon>metagenomes</taxon>
        <taxon>ecological metagenomes</taxon>
    </lineage>
</organism>
<accession>A0A0F8ZJW0</accession>
<feature type="non-terminal residue" evidence="1">
    <location>
        <position position="246"/>
    </location>
</feature>
<name>A0A0F8ZJW0_9ZZZZ</name>
<protein>
    <submittedName>
        <fullName evidence="1">Uncharacterized protein</fullName>
    </submittedName>
</protein>
<sequence length="246" mass="26858">MNTKINHVVRSTLSLTTAAPTQAEVLPYGASGVELRGTGAPTWQFTPRLYGAFWDDNGTWKDQTTNFNQRGDGSFWEADSFAASDDAFYLGFAVPVRGLYVRIINVNGTNSVLTVNYRKNDDSWATLSATDNTKAAGAATLAQSDTITWTVPSDWKSHRLANTVGQELFWLQWTVNVTLDSDVRIGAIVPLGVQANQPVAFAATTTILPRYWFDPENVGGMEATGDNTDTLVLDWLVTGKNTNILA</sequence>
<proteinExistence type="predicted"/>
<comment type="caution">
    <text evidence="1">The sequence shown here is derived from an EMBL/GenBank/DDBJ whole genome shotgun (WGS) entry which is preliminary data.</text>
</comment>
<gene>
    <name evidence="1" type="ORF">LCGC14_2764430</name>
</gene>